<keyword evidence="3" id="KW-1185">Reference proteome</keyword>
<evidence type="ECO:0000313" key="3">
    <source>
        <dbReference type="Proteomes" id="UP001230005"/>
    </source>
</evidence>
<organism evidence="2 3">
    <name type="scientific">Evansella vedderi</name>
    <dbReference type="NCBI Taxonomy" id="38282"/>
    <lineage>
        <taxon>Bacteria</taxon>
        <taxon>Bacillati</taxon>
        <taxon>Bacillota</taxon>
        <taxon>Bacilli</taxon>
        <taxon>Bacillales</taxon>
        <taxon>Bacillaceae</taxon>
        <taxon>Evansella</taxon>
    </lineage>
</organism>
<dbReference type="Proteomes" id="UP001230005">
    <property type="component" value="Unassembled WGS sequence"/>
</dbReference>
<comment type="caution">
    <text evidence="2">The sequence shown here is derived from an EMBL/GenBank/DDBJ whole genome shotgun (WGS) entry which is preliminary data.</text>
</comment>
<dbReference type="PANTHER" id="PTHR35024:SF4">
    <property type="entry name" value="POLYMER-FORMING CYTOSKELETAL PROTEIN"/>
    <property type="match status" value="1"/>
</dbReference>
<dbReference type="PANTHER" id="PTHR35024">
    <property type="entry name" value="HYPOTHETICAL CYTOSOLIC PROTEIN"/>
    <property type="match status" value="1"/>
</dbReference>
<protein>
    <submittedName>
        <fullName evidence="2">Cytoskeletal protein CcmA (Bactofilin family)</fullName>
    </submittedName>
</protein>
<sequence length="140" mass="15212">MFTKQNNEKKLSEIATVIGTDTTIEGTLHVNSSIRIDGKVLGEVKCSGDVTVGKDGHVEHQITARNLYIAGTVKGNVNVEEKIHIYESGYLEGKAQMRTIIIDENGQFRGESLMNGASASPKNVVKIGQEVEPEKKAKSN</sequence>
<name>A0ABU0A3M0_9BACI</name>
<dbReference type="EMBL" id="JAUSUG010000049">
    <property type="protein sequence ID" value="MDQ0258092.1"/>
    <property type="molecule type" value="Genomic_DNA"/>
</dbReference>
<reference evidence="2 3" key="1">
    <citation type="submission" date="2023-07" db="EMBL/GenBank/DDBJ databases">
        <title>Genomic Encyclopedia of Type Strains, Phase IV (KMG-IV): sequencing the most valuable type-strain genomes for metagenomic binning, comparative biology and taxonomic classification.</title>
        <authorList>
            <person name="Goeker M."/>
        </authorList>
    </citation>
    <scope>NUCLEOTIDE SEQUENCE [LARGE SCALE GENOMIC DNA]</scope>
    <source>
        <strain evidence="2 3">DSM 9768</strain>
    </source>
</reference>
<proteinExistence type="inferred from homology"/>
<gene>
    <name evidence="2" type="ORF">J2S74_005556</name>
</gene>
<dbReference type="RefSeq" id="WP_307332845.1">
    <property type="nucleotide sequence ID" value="NZ_JAUSUG010000049.1"/>
</dbReference>
<evidence type="ECO:0000313" key="2">
    <source>
        <dbReference type="EMBL" id="MDQ0258092.1"/>
    </source>
</evidence>
<evidence type="ECO:0000256" key="1">
    <source>
        <dbReference type="ARBA" id="ARBA00044755"/>
    </source>
</evidence>
<dbReference type="InterPro" id="IPR007607">
    <property type="entry name" value="BacA/B"/>
</dbReference>
<accession>A0ABU0A3M0</accession>
<dbReference type="Pfam" id="PF04519">
    <property type="entry name" value="Bactofilin"/>
    <property type="match status" value="1"/>
</dbReference>
<comment type="similarity">
    <text evidence="1">Belongs to the bactofilin family.</text>
</comment>